<dbReference type="EMBL" id="JBGNUJ010000011">
    <property type="protein sequence ID" value="KAL3953495.1"/>
    <property type="molecule type" value="Genomic_DNA"/>
</dbReference>
<proteinExistence type="predicted"/>
<keyword evidence="2" id="KW-1185">Reference proteome</keyword>
<accession>A0ACC4DDW6</accession>
<gene>
    <name evidence="1" type="ORF">ACCO45_011451</name>
</gene>
<protein>
    <submittedName>
        <fullName evidence="1">Uncharacterized protein</fullName>
    </submittedName>
</protein>
<organism evidence="1 2">
    <name type="scientific">Purpureocillium lilacinum</name>
    <name type="common">Paecilomyces lilacinus</name>
    <dbReference type="NCBI Taxonomy" id="33203"/>
    <lineage>
        <taxon>Eukaryota</taxon>
        <taxon>Fungi</taxon>
        <taxon>Dikarya</taxon>
        <taxon>Ascomycota</taxon>
        <taxon>Pezizomycotina</taxon>
        <taxon>Sordariomycetes</taxon>
        <taxon>Hypocreomycetidae</taxon>
        <taxon>Hypocreales</taxon>
        <taxon>Ophiocordycipitaceae</taxon>
        <taxon>Purpureocillium</taxon>
    </lineage>
</organism>
<evidence type="ECO:0000313" key="1">
    <source>
        <dbReference type="EMBL" id="KAL3953495.1"/>
    </source>
</evidence>
<reference evidence="1" key="1">
    <citation type="submission" date="2024-12" db="EMBL/GenBank/DDBJ databases">
        <title>Comparative genomics and development of molecular markers within Purpureocillium lilacinum and among Purpureocillium species.</title>
        <authorList>
            <person name="Yeh Z.-Y."/>
            <person name="Ni N.-T."/>
            <person name="Lo P.-H."/>
            <person name="Mushyakhwo K."/>
            <person name="Lin C.-F."/>
            <person name="Nai Y.-S."/>
        </authorList>
    </citation>
    <scope>NUCLEOTIDE SEQUENCE</scope>
    <source>
        <strain evidence="1">NCHU-NPUST-175</strain>
    </source>
</reference>
<sequence length="1334" mass="151418">MPNAKRQKGGGGEAKTKKTQEPVQDLKDGRPTPAEVEEEEHQFVQLARKHWLKSGRTAAKPKVKNDVLKQGLWDVLEREGFQHKSLVLLESLQTLESYLWPGYTEESSNYHVLLMALIVNVKRREHLETWSIFEDKPESFSSMFRRILSLMLDRTLSATVRTHLLCFLIFAFQNLDCAIVRKDENQREAHLDQATHLRKAWRASLKRYDAADEPTKARLRFERSWLYSLLLDFLSLLFDGNGKSDAALYCERFVEFISDLQSQLPTRRYVNALLQDLHLLPVMKLSPMYNDENNALLRDLHDLLSHYTYFTIDDQTGIQLGRSEAYDRHCASLGKLQRVALKHFKEKLTVLALSNYGAIDQRDELEALLAPLTDDELAELVKLLGARISYPDSLKLPIDRKFLLEILMGKYERRKTFQEAAKDMALVPTEQTLFDAGFQRADVYDGSHPLALPKLNLQYLSAGDFLWRALVLYRLESFYGIRKDIESALRRLRPEPRQPGETHFAGFSKMAMPISKPTKVHHERGDIQSESEKLGIVSVRAAEIVQITDDRGRHAREGAGNLDGKRRIQLKLDPRTYNKDAERAAAGKPDVYGRTNVLLRRNRRENNFKPVLESIRNLVLSGAPVPSWLHEVFLGYGDPAGANHKNLPNRIKKLDHRDTFLDWQHLVESLPGKIIEPSDDVSSSFGPPYVLEEAEVETLKVSTYKPANNGPYLVDAPKLNTVRFTPAQVEAIMSGTQPGLTVIVGPPGTGKTDVATQIINNIYHNFPEQKTLLIAHSNQALNQLFAKIVALDIDERHLLRLGHGEEDLDTDGSFSKHGRVESFLDNRQRFLAEVKKLAISLGAPGAHDNSAETAAGGYYSFEILRRERDKANYLLTNEARIIAMTTTHAAIRRGEIASLGFHYDNVVMEEAAQITEIETFMPLAMQKPVNGQMPLQRVVLCGDHFQNSPVIQSLAFRHYANLEQSLFSRLVRLGVPTVTLDQQGRARPSIAKLYQWRYPKLDNLPEVQSQPVFQRANAGFKFDYQFIDVPPYKGKGESEPTPHFIQNLGEAEYAVAIYQYMRLLGYPAEKITILTTYAGQRALVRDVLSHRCARNPIFGLPKAVATVDKYQGEQNDYIILSLTRTSRVGYLRDVRRMTVAVSRARLGLYVLGRREVFEACPELRPAFDLLLERPDKLMLVTGELWPTERPSAEDGAPLEGEVAMESVEHLGQYVFEMTNTKLKQLEEEQGAAFTAESAGAREDDQGTYYDHDEEGEQVLEPDILEVREETRHRRNMDVMFALSLTKSLAESGHVRSTIHVLRLHEEARRHPPSTHVRNTTVEDNLVRGGSAGHL</sequence>
<comment type="caution">
    <text evidence="1">The sequence shown here is derived from an EMBL/GenBank/DDBJ whole genome shotgun (WGS) entry which is preliminary data.</text>
</comment>
<name>A0ACC4DDW6_PURLI</name>
<evidence type="ECO:0000313" key="2">
    <source>
        <dbReference type="Proteomes" id="UP001638806"/>
    </source>
</evidence>
<dbReference type="Proteomes" id="UP001638806">
    <property type="component" value="Unassembled WGS sequence"/>
</dbReference>